<name>A0A0L8I4K0_OCTBM</name>
<feature type="transmembrane region" description="Helical" evidence="1">
    <location>
        <begin position="292"/>
        <end position="313"/>
    </location>
</feature>
<feature type="transmembrane region" description="Helical" evidence="1">
    <location>
        <begin position="138"/>
        <end position="155"/>
    </location>
</feature>
<sequence>MDLFEKTSISFYCMWILIEIIASTKQNSKFSLITPADIEYTTDFVAIQQREKRKVIMNATKSVVTILLILVFMNTSVKNNIWYYCQPFAKLMDVGTSFQVWSSGLPLIVIYGIYEFCNMCFSHFEGNKNRNTGFDNKVCILTIAIYAIVNIFSFAGPMFAIYVSFTISVFVIFGPVAIYYISMKYFPVYSLQEGSLRNEIFHIANRNEIIIRDIIFITYPRDIRNVALSIVSKSEWIFRKLFLDAKHLDSLKSTNQKESNSRFLVSKLTEKELRSRLLLTDKLGHIQYNHQLKLTILIVVNLFGAGLILSMIFPPPNINVKCSEYYRTLYIRIIYVLFNIIIPYSHAVKILYNATQRSFNKKVDYFIMSNYQGHILKKLLKKEIISECPGQYWLYRLIHNKERSLSMRMLCLNKEPKVFYV</sequence>
<feature type="transmembrane region" description="Helical" evidence="1">
    <location>
        <begin position="161"/>
        <end position="181"/>
    </location>
</feature>
<accession>A0A0L8I4K0</accession>
<evidence type="ECO:0000256" key="1">
    <source>
        <dbReference type="SAM" id="Phobius"/>
    </source>
</evidence>
<feature type="transmembrane region" description="Helical" evidence="1">
    <location>
        <begin position="98"/>
        <end position="117"/>
    </location>
</feature>
<keyword evidence="1" id="KW-0812">Transmembrane</keyword>
<feature type="transmembrane region" description="Helical" evidence="1">
    <location>
        <begin position="55"/>
        <end position="73"/>
    </location>
</feature>
<reference evidence="2" key="1">
    <citation type="submission" date="2015-07" db="EMBL/GenBank/DDBJ databases">
        <title>MeaNS - Measles Nucleotide Surveillance Program.</title>
        <authorList>
            <person name="Tran T."/>
            <person name="Druce J."/>
        </authorList>
    </citation>
    <scope>NUCLEOTIDE SEQUENCE</scope>
    <source>
        <strain evidence="2">UCB-OBI-ISO-001</strain>
        <tissue evidence="2">Gonad</tissue>
    </source>
</reference>
<organism evidence="2">
    <name type="scientific">Octopus bimaculoides</name>
    <name type="common">California two-spotted octopus</name>
    <dbReference type="NCBI Taxonomy" id="37653"/>
    <lineage>
        <taxon>Eukaryota</taxon>
        <taxon>Metazoa</taxon>
        <taxon>Spiralia</taxon>
        <taxon>Lophotrochozoa</taxon>
        <taxon>Mollusca</taxon>
        <taxon>Cephalopoda</taxon>
        <taxon>Coleoidea</taxon>
        <taxon>Octopodiformes</taxon>
        <taxon>Octopoda</taxon>
        <taxon>Incirrata</taxon>
        <taxon>Octopodidae</taxon>
        <taxon>Octopus</taxon>
    </lineage>
</organism>
<keyword evidence="1" id="KW-0472">Membrane</keyword>
<gene>
    <name evidence="2" type="ORF">OCBIM_22035092mg</name>
</gene>
<dbReference type="EMBL" id="KQ416571">
    <property type="protein sequence ID" value="KOF96407.1"/>
    <property type="molecule type" value="Genomic_DNA"/>
</dbReference>
<proteinExistence type="predicted"/>
<protein>
    <submittedName>
        <fullName evidence="2">Uncharacterized protein</fullName>
    </submittedName>
</protein>
<dbReference type="AlphaFoldDB" id="A0A0L8I4K0"/>
<evidence type="ECO:0000313" key="2">
    <source>
        <dbReference type="EMBL" id="KOF96407.1"/>
    </source>
</evidence>
<keyword evidence="1" id="KW-1133">Transmembrane helix</keyword>
<feature type="transmembrane region" description="Helical" evidence="1">
    <location>
        <begin position="333"/>
        <end position="352"/>
    </location>
</feature>